<gene>
    <name evidence="5" type="ORF">NIES592_06430</name>
</gene>
<keyword evidence="3" id="KW-0804">Transcription</keyword>
<organism evidence="5 6">
    <name type="scientific">Fischerella major NIES-592</name>
    <dbReference type="NCBI Taxonomy" id="210994"/>
    <lineage>
        <taxon>Bacteria</taxon>
        <taxon>Bacillati</taxon>
        <taxon>Cyanobacteriota</taxon>
        <taxon>Cyanophyceae</taxon>
        <taxon>Nostocales</taxon>
        <taxon>Hapalosiphonaceae</taxon>
        <taxon>Fischerella</taxon>
    </lineage>
</organism>
<dbReference type="GO" id="GO:0043565">
    <property type="term" value="F:sequence-specific DNA binding"/>
    <property type="evidence" value="ECO:0007669"/>
    <property type="project" value="InterPro"/>
</dbReference>
<feature type="domain" description="HTH araC/xylS-type" evidence="4">
    <location>
        <begin position="199"/>
        <end position="297"/>
    </location>
</feature>
<dbReference type="InterPro" id="IPR018062">
    <property type="entry name" value="HTH_AraC-typ_CS"/>
</dbReference>
<dbReference type="InterPro" id="IPR020449">
    <property type="entry name" value="Tscrpt_reg_AraC-type_HTH"/>
</dbReference>
<evidence type="ECO:0000256" key="1">
    <source>
        <dbReference type="ARBA" id="ARBA00023015"/>
    </source>
</evidence>
<keyword evidence="2" id="KW-0238">DNA-binding</keyword>
<evidence type="ECO:0000259" key="4">
    <source>
        <dbReference type="PROSITE" id="PS01124"/>
    </source>
</evidence>
<evidence type="ECO:0000256" key="2">
    <source>
        <dbReference type="ARBA" id="ARBA00023125"/>
    </source>
</evidence>
<dbReference type="AlphaFoldDB" id="A0A1U7H3P4"/>
<keyword evidence="1" id="KW-0805">Transcription regulation</keyword>
<dbReference type="PROSITE" id="PS01124">
    <property type="entry name" value="HTH_ARAC_FAMILY_2"/>
    <property type="match status" value="1"/>
</dbReference>
<dbReference type="PROSITE" id="PS00041">
    <property type="entry name" value="HTH_ARAC_FAMILY_1"/>
    <property type="match status" value="1"/>
</dbReference>
<dbReference type="SMART" id="SM00342">
    <property type="entry name" value="HTH_ARAC"/>
    <property type="match status" value="1"/>
</dbReference>
<proteinExistence type="predicted"/>
<protein>
    <submittedName>
        <fullName evidence="5">AraC family transcriptional regulator</fullName>
    </submittedName>
</protein>
<keyword evidence="6" id="KW-1185">Reference proteome</keyword>
<dbReference type="RefSeq" id="WP_073555238.1">
    <property type="nucleotide sequence ID" value="NZ_MRCA01000002.1"/>
</dbReference>
<dbReference type="Pfam" id="PF12833">
    <property type="entry name" value="HTH_18"/>
    <property type="match status" value="1"/>
</dbReference>
<dbReference type="Proteomes" id="UP000186391">
    <property type="component" value="Unassembled WGS sequence"/>
</dbReference>
<dbReference type="OrthoDB" id="516605at2"/>
<dbReference type="InterPro" id="IPR018060">
    <property type="entry name" value="HTH_AraC"/>
</dbReference>
<dbReference type="PRINTS" id="PR00032">
    <property type="entry name" value="HTHARAC"/>
</dbReference>
<dbReference type="Gene3D" id="1.10.10.60">
    <property type="entry name" value="Homeodomain-like"/>
    <property type="match status" value="2"/>
</dbReference>
<name>A0A1U7H3P4_9CYAN</name>
<dbReference type="PANTHER" id="PTHR46796">
    <property type="entry name" value="HTH-TYPE TRANSCRIPTIONAL ACTIVATOR RHAS-RELATED"/>
    <property type="match status" value="1"/>
</dbReference>
<accession>A0A1U7H3P4</accession>
<dbReference type="EMBL" id="MRCA01000002">
    <property type="protein sequence ID" value="OKH15708.1"/>
    <property type="molecule type" value="Genomic_DNA"/>
</dbReference>
<dbReference type="PANTHER" id="PTHR46796:SF6">
    <property type="entry name" value="ARAC SUBFAMILY"/>
    <property type="match status" value="1"/>
</dbReference>
<dbReference type="SUPFAM" id="SSF46689">
    <property type="entry name" value="Homeodomain-like"/>
    <property type="match status" value="2"/>
</dbReference>
<dbReference type="InterPro" id="IPR050204">
    <property type="entry name" value="AraC_XylS_family_regulators"/>
</dbReference>
<reference evidence="5 6" key="1">
    <citation type="submission" date="2016-11" db="EMBL/GenBank/DDBJ databases">
        <title>Draft Genome Sequences of Nine Cyanobacterial Strains from Diverse Habitats.</title>
        <authorList>
            <person name="Zhu T."/>
            <person name="Hou S."/>
            <person name="Lu X."/>
            <person name="Hess W.R."/>
        </authorList>
    </citation>
    <scope>NUCLEOTIDE SEQUENCE [LARGE SCALE GENOMIC DNA]</scope>
    <source>
        <strain evidence="5 6">NIES-592</strain>
    </source>
</reference>
<evidence type="ECO:0000313" key="5">
    <source>
        <dbReference type="EMBL" id="OKH15708.1"/>
    </source>
</evidence>
<sequence>MRGEQSLAIDVTRVDVRKHVLTKPPMLSSHESGWEKLGLEYHVQPAYESPEHYSTNYVLVIRIRCQLSLERWLGECHKSEISMPGDVAVIPPYVTHRAITVEESEFIALTLDSELVARIANESLDSDVVEIIPHFSKPDPLIYQIGLALKSALESNNSVSRLYADSMATALSAHLLQHYSAPKHSLQDYRGGLPKHKLQRVTEYIIDHLAEDLLLGAMAQEVGMSRYHFARLFKQSTGLSPYQYVIHCRIERAKMLLLQSKLKISEVASIVGFADQSQFTRHFKRLLGVTPKELRRK</sequence>
<evidence type="ECO:0000256" key="3">
    <source>
        <dbReference type="ARBA" id="ARBA00023163"/>
    </source>
</evidence>
<comment type="caution">
    <text evidence="5">The sequence shown here is derived from an EMBL/GenBank/DDBJ whole genome shotgun (WGS) entry which is preliminary data.</text>
</comment>
<evidence type="ECO:0000313" key="6">
    <source>
        <dbReference type="Proteomes" id="UP000186391"/>
    </source>
</evidence>
<dbReference type="GO" id="GO:0003700">
    <property type="term" value="F:DNA-binding transcription factor activity"/>
    <property type="evidence" value="ECO:0007669"/>
    <property type="project" value="InterPro"/>
</dbReference>
<dbReference type="InterPro" id="IPR009057">
    <property type="entry name" value="Homeodomain-like_sf"/>
</dbReference>